<dbReference type="KEGG" id="mequ:KFV11_00325"/>
<sequence length="363" mass="42596">MIIDIDGRKKLRIEGDEEVIMKNLAKIREEYMATRFKEATLLRNVVEEILNVCTDSSEVREINEGIPEYNTLFNNWIYFTGIFEKEKKNYYFIVSLQVIDQDLKTENIHILENRIGIMIRKSSKNFNYNLKDWLRAPTAYKLPLNNTDRLAIAKLIMSSLHTINEDIESSIKFIKSDEAKVSTKEEILEDDPDKFINIEKEYFTIRNDCFKKLNFEFNEEIKRDEVFQETTIDSIGFGFSKYKGRGNISKKSEIKYGLELQPYNLSTWRYFVGKVKINNIEWNFIVNINVIKTNSFNIYGDTDEVGIMVKKADKNHEVKYNIENWSNASTGYSLENMSGKQLKLLLKERIDSSDFSKNNTKPN</sequence>
<proteinExistence type="predicted"/>
<dbReference type="RefSeq" id="WP_254250002.1">
    <property type="nucleotide sequence ID" value="NZ_CP073809.1"/>
</dbReference>
<protein>
    <submittedName>
        <fullName evidence="1">Uncharacterized protein</fullName>
    </submittedName>
</protein>
<evidence type="ECO:0000313" key="1">
    <source>
        <dbReference type="EMBL" id="UTH13858.1"/>
    </source>
</evidence>
<dbReference type="AlphaFoldDB" id="A0A9Q9F1B6"/>
<accession>A0A9Q9F1B6</accession>
<evidence type="ECO:0000313" key="2">
    <source>
        <dbReference type="Proteomes" id="UP001057381"/>
    </source>
</evidence>
<organism evidence="1 2">
    <name type="scientific">Macrococcus equipercicus</name>
    <dbReference type="NCBI Taxonomy" id="69967"/>
    <lineage>
        <taxon>Bacteria</taxon>
        <taxon>Bacillati</taxon>
        <taxon>Bacillota</taxon>
        <taxon>Bacilli</taxon>
        <taxon>Bacillales</taxon>
        <taxon>Staphylococcaceae</taxon>
        <taxon>Macrococcus</taxon>
    </lineage>
</organism>
<name>A0A9Q9F1B6_9STAP</name>
<dbReference type="EMBL" id="CP073809">
    <property type="protein sequence ID" value="UTH13858.1"/>
    <property type="molecule type" value="Genomic_DNA"/>
</dbReference>
<gene>
    <name evidence="1" type="ORF">KFV11_00325</name>
</gene>
<dbReference type="Proteomes" id="UP001057381">
    <property type="component" value="Chromosome"/>
</dbReference>
<reference evidence="1" key="1">
    <citation type="submission" date="2021-04" db="EMBL/GenBank/DDBJ databases">
        <title>Complete Genome Sequences of Macrococcus spp. from dog and cattle.</title>
        <authorList>
            <person name="Schwendener S."/>
            <person name="Perreten V."/>
        </authorList>
    </citation>
    <scope>NUCLEOTIDE SEQUENCE</scope>
    <source>
        <strain evidence="1">Epi0143-OL</strain>
    </source>
</reference>